<feature type="compositionally biased region" description="Basic and acidic residues" evidence="1">
    <location>
        <begin position="611"/>
        <end position="622"/>
    </location>
</feature>
<protein>
    <recommendedName>
        <fullName evidence="2">RSE1/DDB1/CPSF1 C-terminal domain-containing protein</fullName>
    </recommendedName>
</protein>
<dbReference type="Gene3D" id="2.130.10.10">
    <property type="entry name" value="YVTN repeat-like/Quinoprotein amine dehydrogenase"/>
    <property type="match status" value="2"/>
</dbReference>
<feature type="compositionally biased region" description="Basic residues" evidence="1">
    <location>
        <begin position="1403"/>
        <end position="1414"/>
    </location>
</feature>
<feature type="compositionally biased region" description="Basic residues" evidence="1">
    <location>
        <begin position="198"/>
        <end position="209"/>
    </location>
</feature>
<dbReference type="Pfam" id="PF03178">
    <property type="entry name" value="CPSF_A"/>
    <property type="match status" value="1"/>
</dbReference>
<feature type="compositionally biased region" description="Basic and acidic residues" evidence="1">
    <location>
        <begin position="591"/>
        <end position="604"/>
    </location>
</feature>
<name>A0A0D9QN56_PLAFR</name>
<feature type="compositionally biased region" description="Basic and acidic residues" evidence="1">
    <location>
        <begin position="1634"/>
        <end position="1656"/>
    </location>
</feature>
<dbReference type="VEuPathDB" id="PlasmoDB:AK88_03172"/>
<evidence type="ECO:0000313" key="3">
    <source>
        <dbReference type="EMBL" id="KJP87126.1"/>
    </source>
</evidence>
<dbReference type="GO" id="GO:0005634">
    <property type="term" value="C:nucleus"/>
    <property type="evidence" value="ECO:0007669"/>
    <property type="project" value="InterPro"/>
</dbReference>
<dbReference type="OMA" id="ILHCINS"/>
<evidence type="ECO:0000256" key="1">
    <source>
        <dbReference type="SAM" id="MobiDB-lite"/>
    </source>
</evidence>
<evidence type="ECO:0000313" key="4">
    <source>
        <dbReference type="Proteomes" id="UP000054561"/>
    </source>
</evidence>
<dbReference type="InterPro" id="IPR015943">
    <property type="entry name" value="WD40/YVTN_repeat-like_dom_sf"/>
</dbReference>
<evidence type="ECO:0000259" key="2">
    <source>
        <dbReference type="Pfam" id="PF03178"/>
    </source>
</evidence>
<organism evidence="3 4">
    <name type="scientific">Plasmodium fragile</name>
    <dbReference type="NCBI Taxonomy" id="5857"/>
    <lineage>
        <taxon>Eukaryota</taxon>
        <taxon>Sar</taxon>
        <taxon>Alveolata</taxon>
        <taxon>Apicomplexa</taxon>
        <taxon>Aconoidasida</taxon>
        <taxon>Haemosporida</taxon>
        <taxon>Plasmodiidae</taxon>
        <taxon>Plasmodium</taxon>
        <taxon>Plasmodium (Plasmodium)</taxon>
    </lineage>
</organism>
<feature type="region of interest" description="Disordered" evidence="1">
    <location>
        <begin position="1630"/>
        <end position="1679"/>
    </location>
</feature>
<dbReference type="InterPro" id="IPR004871">
    <property type="entry name" value="RSE1/DDB1/CPSF1_C"/>
</dbReference>
<feature type="domain" description="RSE1/DDB1/CPSF1 C-terminal" evidence="2">
    <location>
        <begin position="1984"/>
        <end position="2153"/>
    </location>
</feature>
<dbReference type="GO" id="GO:0003676">
    <property type="term" value="F:nucleic acid binding"/>
    <property type="evidence" value="ECO:0007669"/>
    <property type="project" value="InterPro"/>
</dbReference>
<gene>
    <name evidence="3" type="ORF">AK88_03172</name>
</gene>
<feature type="region of interest" description="Disordered" evidence="1">
    <location>
        <begin position="569"/>
        <end position="649"/>
    </location>
</feature>
<dbReference type="GeneID" id="24268486"/>
<feature type="region of interest" description="Disordered" evidence="1">
    <location>
        <begin position="183"/>
        <end position="218"/>
    </location>
</feature>
<dbReference type="EMBL" id="KQ001679">
    <property type="protein sequence ID" value="KJP87126.1"/>
    <property type="molecule type" value="Genomic_DNA"/>
</dbReference>
<feature type="region of interest" description="Disordered" evidence="1">
    <location>
        <begin position="1403"/>
        <end position="1431"/>
    </location>
</feature>
<sequence>MINLQVHQLRSPSEVDHCESGNLLKEKSLEFVLVKNINLSIYTYDRNRKKNDLIYETKLNAPVVKLVILKGVFVRKNKERISGVLLVYKGMHFILYRFNRHLNTLVVVLKHSFVKKANFQPLFYSLPLAVNYLHRYDKGGGSAAGRKIRIVGRKPITGINRRRRFRFSSKRLKGCMPGLHPRLRQGGGLSGEEEVPTKKRKGRGIRRKATLVGGDHSDPPKWDLNSQNVVDDDVYVNLYGDMDRGGDNVQDPFWLDRPFPQEDMNIGSAHQQPFRIIQNVQMKRKKQSSNFCEFIISFSNDFKTIYILFYSSRRRRKKKNGLDPTCAGEVKTTYFGKGLYLFNMVKVSLQDLYRHFIFIKKIFFHGGNIHVLLQNEPINVGNATVEELNLKLLVLRQEDHKFDANKLMKAFPNDTIDLLRVKDLLICLCQDYLYVLNIRKNQRVIYFFKKSCYTNGVLHLQKKETLFCDCTDLNVRFKESSSNMCHRKGKLFILTRRCVLEGTLSRDHNNLVKLIKWRKVYTFKYDLAKSSLCFFGGRVHFVCCYNGLCGRADVDLLVRGRGGRSLARRVRGGRAGVSSRKRKAALPSYPAKREKLLKGEERAGGHPTGESPRDVDVAHDVDLVPASGDSPNAPPPVATPRGDPARATRRVRPNDNFLMDLLIYLNKNPMVNEHTKGLNHTKYDYLFHKYKKKIKILEGNFSLINAQGGIEYVPSLFILKRRKNRREKIRSSLGLGNVSHKKIITIVDKIPAKGMLTDLIKSNEEPSLVNRSSYFALIGNKKYSSVQKIFFRVPFSTLLNVSFGGACTRSVCATEGGTRHRAGQYVMINLEGWTRQEEAGEGGPYNEVGDGRGYGDQNITTDGGAAGNGLIRRSLLLCVGNLNTWGQKKGTRTKMTLLNEHKEGLVVEPTTSGLHVSDVGDKTRETLLSNHRAKFIYTLRGESVQGEPSHEVVEFPPTGTAKANTFRAFFRFYPFVHYSRRDVKRYLEMVYNPGAEHSLEGGNEWDDEQESQRDTPPDAGDSTCCHKQNHITFELKQKCAQFFLMERKKNTHLNMEGNCIALLRFKGLLVQVCREEINVSLYSNTCMVLRRVCVQDAVVECKLVRKFLVLRHESGSCSVYTFHLDAVTNLLHLVHEVTSLLNMCVLRCLDVESGDDEEINLLRFATCVMERAALKGGQEASCPWNSTNTMEENLLSLFQTNTPDMFCAILNSMGGSEVGEILSLYTRLNNVRCISTVKSKAQSLLSFLNDSNCTLHIFHLEKKRTIFVSNPLLAVPKYVYHAKWGKGGICANGAKGEASGGEFLLETYKLEEVINVLLFPLGSNYILIVFLTGRPILIYKSMRQVKSMSRLKFQVVTHRYTQPLLSNVHFVKDPSGENMQVVTASRDKAEMNNGFVLYIDGRKRGRKSGRKKAKTKGDNVTLQTSERKKKKKKKKLSKCIVGYPHVNFSKVDLSHVSGGNLEEQLYKKVRAYNETFPPLLLSNCRGKLFVHRCDEEEQVATEETQPKSIITIDRNAFLRVDARGIRIVSIEEEEKVCAGGPHGGQDSGHHEYQLNRDIARALSEDCPPLEVTCHHSNVDKVQIHNEVFLLKSPLLSKFSFNDDFISKLFLSYPYVCKIAVSQFEYILKRGQKRGQKEDPKEAENKPTAEMEEKTEQETNQPTAPNEQKEPPNREDPTVHKITRGKIICAVVRVKYNEYHCLKKLQKKRLTMQKDELRNNVAYAGEEEVQCVPNVHLQDSINNQYTHKMKGFLCTNDKEEEDGVTRNDEELMRKNNQPICSAKTNAKFSKLLILHECDTKRVYGYYTFEHSEEIHCVSFGCLHGKEHIYVSTSLNIGERVETQGNIYVFDLSGVFPRVGDDPVRDAKEGKEAGEEGEACSPTGKGKKGKLSVYMKKTYNSSVTQIHPFYIHSEGCPNGGLGSALQSILLSRSGDIKHCAKYSGRRENGELLSGEEEVRNTYARSIATGRANRKSKKIDPNVHCNIVHCINSKLFIHEVNENDFTKGAFLDNNFFITDIKVVKNFFIVADLYRGIFINMYNYEHQHDSRSIIPISTPFFSSNLNILSCQYIVLDSLICIIAVDVFNNFLTFSFRNYQSVDTLYIVNFFNFSRRILKYVNAVHPGRRSNSALSISNDGSVHLFHPLSSKSFVFFKETYNIVRKSLFPHLALNAHADLSPDVFTQSARLNLHKRTNSFGIKNVLFDDMLRQLPFYSAQVLQELFFKRANLLEHITIGELLIELSCLNER</sequence>
<accession>A0A0D9QN56</accession>
<dbReference type="Proteomes" id="UP000054561">
    <property type="component" value="Unassembled WGS sequence"/>
</dbReference>
<feature type="compositionally biased region" description="Basic and acidic residues" evidence="1">
    <location>
        <begin position="1666"/>
        <end position="1678"/>
    </location>
</feature>
<feature type="region of interest" description="Disordered" evidence="1">
    <location>
        <begin position="998"/>
        <end position="1021"/>
    </location>
</feature>
<dbReference type="RefSeq" id="XP_012336217.1">
    <property type="nucleotide sequence ID" value="XM_012480794.1"/>
</dbReference>
<proteinExistence type="predicted"/>
<dbReference type="OrthoDB" id="6109at2759"/>
<reference evidence="3 4" key="1">
    <citation type="submission" date="2014-03" db="EMBL/GenBank/DDBJ databases">
        <title>The Genome Sequence of Plasmodium fragile nilgiri.</title>
        <authorList>
            <consortium name="The Broad Institute Genomics Platform"/>
            <consortium name="The Broad Institute Genome Sequencing Center for Infectious Disease"/>
            <person name="Neafsey D."/>
            <person name="Duraisingh M."/>
            <person name="Young S.K."/>
            <person name="Zeng Q."/>
            <person name="Gargeya S."/>
            <person name="Abouelleil A."/>
            <person name="Alvarado L."/>
            <person name="Chapman S.B."/>
            <person name="Gainer-Dewar J."/>
            <person name="Goldberg J."/>
            <person name="Griggs A."/>
            <person name="Gujja S."/>
            <person name="Hansen M."/>
            <person name="Howarth C."/>
            <person name="Imamovic A."/>
            <person name="Larimer J."/>
            <person name="Pearson M."/>
            <person name="Poon T.W."/>
            <person name="Priest M."/>
            <person name="Roberts A."/>
            <person name="Saif S."/>
            <person name="Shea T."/>
            <person name="Sykes S."/>
            <person name="Wortman J."/>
            <person name="Nusbaum C."/>
            <person name="Birren B."/>
        </authorList>
    </citation>
    <scope>NUCLEOTIDE SEQUENCE [LARGE SCALE GENOMIC DNA]</scope>
    <source>
        <strain evidence="4">nilgiri</strain>
    </source>
</reference>
<keyword evidence="4" id="KW-1185">Reference proteome</keyword>